<dbReference type="InterPro" id="IPR023214">
    <property type="entry name" value="HAD_sf"/>
</dbReference>
<evidence type="ECO:0000256" key="1">
    <source>
        <dbReference type="ARBA" id="ARBA00004370"/>
    </source>
</evidence>
<keyword evidence="5" id="KW-1278">Translocase</keyword>
<feature type="transmembrane region" description="Helical" evidence="9">
    <location>
        <begin position="67"/>
        <end position="83"/>
    </location>
</feature>
<evidence type="ECO:0000259" key="10">
    <source>
        <dbReference type="Pfam" id="PF00122"/>
    </source>
</evidence>
<accession>A0A9Q4KYC0</accession>
<dbReference type="PANTHER" id="PTHR48085:SF5">
    <property type="entry name" value="CADMIUM_ZINC-TRANSPORTING ATPASE HMA4-RELATED"/>
    <property type="match status" value="1"/>
</dbReference>
<sequence length="649" mass="67908">MNLNRYFRKHRQPVIVAASGLLLAGGWSLGYARDLDQASAVLVILAAVVGGYDVAKKASYTLRSGTVGINTLVTLAAIGAIVIGEYWEAGAVVFLFALGNYLEARTMSKTRSALRELLEMTPDTAIVRRNGEALEVPAREVDPGETVIVKPGAKVPVDGEVADGESAIDQAPVTGESAPVHKSTGDEVYAGTINREGALEVVATDTGSDTTLERIVRRVEEAQEAKAPTETIIERFAKYYTPAIVVLAVGTYASTGNAIVSLTLLVIGCPGALVIGPPVSIVSAIGNAARSGVLMKGGEHLETAGKIDLVAFDKTGTLTRGETTVSHVEGFGTADDEVLRYAAIAEKKSEHHLADAVLEAAGAGDGAGTAHATDGGESTGTRRPSSEHRTDGGAVVERPTIPDPDEFEVVAGKGVVARDDGRRILVGNRALLENHDIDVPTRITDRLREREASGETAVHVVLDGKVVGIVSLRDELRPAAAGVVAALNDAGVRTVMLTGDNERTARSVAETVDIDDYRAALLPDEKQDAIRSFQDEGRVVAMVGDGINDAPSLATADVGIAMGAAGTDTAIETADMALMADDLERIPYAVTLSKATRWNVFENVAVAVATVALLLAGVFAGYVHMAGGMLVHIGSVLLVILNGMRLLRH</sequence>
<evidence type="ECO:0000256" key="8">
    <source>
        <dbReference type="SAM" id="MobiDB-lite"/>
    </source>
</evidence>
<dbReference type="GO" id="GO:0046872">
    <property type="term" value="F:metal ion binding"/>
    <property type="evidence" value="ECO:0007669"/>
    <property type="project" value="UniProtKB-KW"/>
</dbReference>
<evidence type="ECO:0000256" key="7">
    <source>
        <dbReference type="ARBA" id="ARBA00023136"/>
    </source>
</evidence>
<feature type="compositionally biased region" description="Low complexity" evidence="8">
    <location>
        <begin position="363"/>
        <end position="376"/>
    </location>
</feature>
<dbReference type="PROSITE" id="PS00154">
    <property type="entry name" value="ATPASE_E1_E2"/>
    <property type="match status" value="1"/>
</dbReference>
<dbReference type="InterPro" id="IPR051014">
    <property type="entry name" value="Cation_Transport_ATPase_IB"/>
</dbReference>
<feature type="transmembrane region" description="Helical" evidence="9">
    <location>
        <begin position="629"/>
        <end position="647"/>
    </location>
</feature>
<evidence type="ECO:0000256" key="6">
    <source>
        <dbReference type="ARBA" id="ARBA00022989"/>
    </source>
</evidence>
<evidence type="ECO:0000256" key="2">
    <source>
        <dbReference type="ARBA" id="ARBA00006024"/>
    </source>
</evidence>
<dbReference type="SUPFAM" id="SSF81653">
    <property type="entry name" value="Calcium ATPase, transduction domain A"/>
    <property type="match status" value="1"/>
</dbReference>
<dbReference type="PROSITE" id="PS01229">
    <property type="entry name" value="COF_2"/>
    <property type="match status" value="1"/>
</dbReference>
<dbReference type="SFLD" id="SFLDG00002">
    <property type="entry name" value="C1.7:_P-type_atpase_like"/>
    <property type="match status" value="1"/>
</dbReference>
<dbReference type="InterPro" id="IPR023299">
    <property type="entry name" value="ATPase_P-typ_cyto_dom_N"/>
</dbReference>
<reference evidence="11" key="1">
    <citation type="submission" date="2022-06" db="EMBL/GenBank/DDBJ databases">
        <title>Natrinema sp. a new haloarchaeum isolate from saline soil.</title>
        <authorList>
            <person name="Strakova D."/>
            <person name="Galisteo C."/>
            <person name="Sanchez-Porro C."/>
            <person name="Ventosa A."/>
        </authorList>
    </citation>
    <scope>NUCLEOTIDE SEQUENCE</scope>
    <source>
        <strain evidence="11">S1CR25-10</strain>
    </source>
</reference>
<gene>
    <name evidence="11" type="ORF">NDI89_11075</name>
</gene>
<evidence type="ECO:0000256" key="5">
    <source>
        <dbReference type="ARBA" id="ARBA00022967"/>
    </source>
</evidence>
<dbReference type="GO" id="GO:0005524">
    <property type="term" value="F:ATP binding"/>
    <property type="evidence" value="ECO:0007669"/>
    <property type="project" value="InterPro"/>
</dbReference>
<feature type="transmembrane region" description="Helical" evidence="9">
    <location>
        <begin position="604"/>
        <end position="623"/>
    </location>
</feature>
<feature type="transmembrane region" description="Helical" evidence="9">
    <location>
        <begin position="12"/>
        <end position="32"/>
    </location>
</feature>
<dbReference type="Gene3D" id="2.70.150.10">
    <property type="entry name" value="Calcium-transporting ATPase, cytoplasmic transduction domain A"/>
    <property type="match status" value="1"/>
</dbReference>
<dbReference type="InterPro" id="IPR008250">
    <property type="entry name" value="ATPase_P-typ_transduc_dom_A_sf"/>
</dbReference>
<dbReference type="PRINTS" id="PR00119">
    <property type="entry name" value="CATATPASE"/>
</dbReference>
<dbReference type="Gene3D" id="3.40.1110.10">
    <property type="entry name" value="Calcium-transporting ATPase, cytoplasmic domain N"/>
    <property type="match status" value="1"/>
</dbReference>
<feature type="transmembrane region" description="Helical" evidence="9">
    <location>
        <begin position="259"/>
        <end position="286"/>
    </location>
</feature>
<keyword evidence="6 9" id="KW-1133">Transmembrane helix</keyword>
<dbReference type="FunFam" id="2.70.150.10:FF:000002">
    <property type="entry name" value="Copper-transporting ATPase 1, putative"/>
    <property type="match status" value="1"/>
</dbReference>
<protein>
    <submittedName>
        <fullName evidence="11">Cation-translocating P-type ATPase</fullName>
    </submittedName>
</protein>
<comment type="subcellular location">
    <subcellularLocation>
        <location evidence="1">Membrane</location>
    </subcellularLocation>
</comment>
<evidence type="ECO:0000313" key="11">
    <source>
        <dbReference type="EMBL" id="MDF9746123.1"/>
    </source>
</evidence>
<comment type="similarity">
    <text evidence="2">Belongs to the cation transport ATPase (P-type) (TC 3.A.3) family. Type IB subfamily.</text>
</comment>
<proteinExistence type="inferred from homology"/>
<keyword evidence="4" id="KW-0479">Metal-binding</keyword>
<dbReference type="RefSeq" id="WP_277521643.1">
    <property type="nucleotide sequence ID" value="NZ_JAMQOT010000003.1"/>
</dbReference>
<comment type="caution">
    <text evidence="11">The sequence shown here is derived from an EMBL/GenBank/DDBJ whole genome shotgun (WGS) entry which is preliminary data.</text>
</comment>
<dbReference type="NCBIfam" id="TIGR01494">
    <property type="entry name" value="ATPase_P-type"/>
    <property type="match status" value="2"/>
</dbReference>
<dbReference type="SUPFAM" id="SSF81665">
    <property type="entry name" value="Calcium ATPase, transmembrane domain M"/>
    <property type="match status" value="1"/>
</dbReference>
<dbReference type="Pfam" id="PF00122">
    <property type="entry name" value="E1-E2_ATPase"/>
    <property type="match status" value="1"/>
</dbReference>
<dbReference type="Proteomes" id="UP001154061">
    <property type="component" value="Unassembled WGS sequence"/>
</dbReference>
<dbReference type="InterPro" id="IPR018303">
    <property type="entry name" value="ATPase_P-typ_P_site"/>
</dbReference>
<feature type="transmembrane region" description="Helical" evidence="9">
    <location>
        <begin position="38"/>
        <end position="55"/>
    </location>
</feature>
<evidence type="ECO:0000256" key="3">
    <source>
        <dbReference type="ARBA" id="ARBA00022692"/>
    </source>
</evidence>
<name>A0A9Q4KYC0_9EURY</name>
<evidence type="ECO:0000256" key="4">
    <source>
        <dbReference type="ARBA" id="ARBA00022723"/>
    </source>
</evidence>
<dbReference type="GO" id="GO:0016887">
    <property type="term" value="F:ATP hydrolysis activity"/>
    <property type="evidence" value="ECO:0007669"/>
    <property type="project" value="InterPro"/>
</dbReference>
<keyword evidence="7 9" id="KW-0472">Membrane</keyword>
<feature type="domain" description="P-type ATPase A" evidence="10">
    <location>
        <begin position="119"/>
        <end position="220"/>
    </location>
</feature>
<feature type="region of interest" description="Disordered" evidence="8">
    <location>
        <begin position="363"/>
        <end position="401"/>
    </location>
</feature>
<keyword evidence="12" id="KW-1185">Reference proteome</keyword>
<feature type="transmembrane region" description="Helical" evidence="9">
    <location>
        <begin position="89"/>
        <end position="107"/>
    </location>
</feature>
<dbReference type="GO" id="GO:0016020">
    <property type="term" value="C:membrane"/>
    <property type="evidence" value="ECO:0007669"/>
    <property type="project" value="UniProtKB-SubCell"/>
</dbReference>
<dbReference type="PRINTS" id="PR00941">
    <property type="entry name" value="CDATPASE"/>
</dbReference>
<dbReference type="SFLD" id="SFLDS00003">
    <property type="entry name" value="Haloacid_Dehalogenase"/>
    <property type="match status" value="1"/>
</dbReference>
<dbReference type="NCBIfam" id="TIGR01525">
    <property type="entry name" value="ATPase-IB_hvy"/>
    <property type="match status" value="1"/>
</dbReference>
<dbReference type="InterPro" id="IPR023298">
    <property type="entry name" value="ATPase_P-typ_TM_dom_sf"/>
</dbReference>
<dbReference type="PANTHER" id="PTHR48085">
    <property type="entry name" value="CADMIUM/ZINC-TRANSPORTING ATPASE HMA2-RELATED"/>
    <property type="match status" value="1"/>
</dbReference>
<dbReference type="InterPro" id="IPR036412">
    <property type="entry name" value="HAD-like_sf"/>
</dbReference>
<dbReference type="SFLD" id="SFLDF00027">
    <property type="entry name" value="p-type_atpase"/>
    <property type="match status" value="1"/>
</dbReference>
<dbReference type="AlphaFoldDB" id="A0A9Q4KYC0"/>
<evidence type="ECO:0000256" key="9">
    <source>
        <dbReference type="SAM" id="Phobius"/>
    </source>
</evidence>
<dbReference type="SUPFAM" id="SSF56784">
    <property type="entry name" value="HAD-like"/>
    <property type="match status" value="1"/>
</dbReference>
<dbReference type="GO" id="GO:0019829">
    <property type="term" value="F:ATPase-coupled monoatomic cation transmembrane transporter activity"/>
    <property type="evidence" value="ECO:0007669"/>
    <property type="project" value="InterPro"/>
</dbReference>
<dbReference type="CDD" id="cd02079">
    <property type="entry name" value="P-type_ATPase_HM"/>
    <property type="match status" value="1"/>
</dbReference>
<dbReference type="Gene3D" id="3.40.50.1000">
    <property type="entry name" value="HAD superfamily/HAD-like"/>
    <property type="match status" value="1"/>
</dbReference>
<dbReference type="InterPro" id="IPR001757">
    <property type="entry name" value="P_typ_ATPase"/>
</dbReference>
<keyword evidence="3 9" id="KW-0812">Transmembrane</keyword>
<dbReference type="InterPro" id="IPR027256">
    <property type="entry name" value="P-typ_ATPase_IB"/>
</dbReference>
<organism evidence="11 12">
    <name type="scientific">Natrinema salsiterrestre</name>
    <dbReference type="NCBI Taxonomy" id="2950540"/>
    <lineage>
        <taxon>Archaea</taxon>
        <taxon>Methanobacteriati</taxon>
        <taxon>Methanobacteriota</taxon>
        <taxon>Stenosarchaea group</taxon>
        <taxon>Halobacteria</taxon>
        <taxon>Halobacteriales</taxon>
        <taxon>Natrialbaceae</taxon>
        <taxon>Natrinema</taxon>
    </lineage>
</organism>
<evidence type="ECO:0000313" key="12">
    <source>
        <dbReference type="Proteomes" id="UP001154061"/>
    </source>
</evidence>
<dbReference type="Pfam" id="PF00702">
    <property type="entry name" value="Hydrolase"/>
    <property type="match status" value="1"/>
</dbReference>
<dbReference type="InterPro" id="IPR044492">
    <property type="entry name" value="P_typ_ATPase_HD_dom"/>
</dbReference>
<dbReference type="EMBL" id="JAMQOT010000003">
    <property type="protein sequence ID" value="MDF9746123.1"/>
    <property type="molecule type" value="Genomic_DNA"/>
</dbReference>
<dbReference type="InterPro" id="IPR059000">
    <property type="entry name" value="ATPase_P-type_domA"/>
</dbReference>